<gene>
    <name evidence="2" type="ORF">SAMN06265182_0317</name>
</gene>
<protein>
    <submittedName>
        <fullName evidence="2">Cytochrome c554 and c-prime</fullName>
    </submittedName>
</protein>
<dbReference type="Pfam" id="PF13435">
    <property type="entry name" value="Cytochrome_C554"/>
    <property type="match status" value="1"/>
</dbReference>
<keyword evidence="3" id="KW-1185">Reference proteome</keyword>
<dbReference type="Gene3D" id="1.10.1130.10">
    <property type="entry name" value="Flavocytochrome C3, Chain A"/>
    <property type="match status" value="1"/>
</dbReference>
<dbReference type="SUPFAM" id="SSF48695">
    <property type="entry name" value="Multiheme cytochromes"/>
    <property type="match status" value="1"/>
</dbReference>
<evidence type="ECO:0000313" key="3">
    <source>
        <dbReference type="Proteomes" id="UP000219036"/>
    </source>
</evidence>
<accession>A0A285N163</accession>
<evidence type="ECO:0000259" key="1">
    <source>
        <dbReference type="Pfam" id="PF13435"/>
    </source>
</evidence>
<name>A0A285N163_9AQUI</name>
<organism evidence="2 3">
    <name type="scientific">Persephonella hydrogeniphila</name>
    <dbReference type="NCBI Taxonomy" id="198703"/>
    <lineage>
        <taxon>Bacteria</taxon>
        <taxon>Pseudomonadati</taxon>
        <taxon>Aquificota</taxon>
        <taxon>Aquificia</taxon>
        <taxon>Aquificales</taxon>
        <taxon>Hydrogenothermaceae</taxon>
        <taxon>Persephonella</taxon>
    </lineage>
</organism>
<reference evidence="3" key="1">
    <citation type="submission" date="2017-09" db="EMBL/GenBank/DDBJ databases">
        <authorList>
            <person name="Varghese N."/>
            <person name="Submissions S."/>
        </authorList>
    </citation>
    <scope>NUCLEOTIDE SEQUENCE [LARGE SCALE GENOMIC DNA]</scope>
    <source>
        <strain evidence="3">DSM 15103</strain>
    </source>
</reference>
<dbReference type="Proteomes" id="UP000219036">
    <property type="component" value="Unassembled WGS sequence"/>
</dbReference>
<dbReference type="InterPro" id="IPR023155">
    <property type="entry name" value="Cyt_c-552/4"/>
</dbReference>
<dbReference type="OrthoDB" id="9814800at2"/>
<dbReference type="EMBL" id="OBEI01000001">
    <property type="protein sequence ID" value="SNZ03192.1"/>
    <property type="molecule type" value="Genomic_DNA"/>
</dbReference>
<feature type="domain" description="Cytochrome c-552/4" evidence="1">
    <location>
        <begin position="37"/>
        <end position="106"/>
    </location>
</feature>
<sequence length="304" mass="36380">MMRVLLVVFLVFITGCEKIERLFVEEDILQRPPSKRCADCHTKIYNQWKNSRHSAAWVSEEFIKKTKNRTKTKCLSCHAPLEIKPEEEPELREKLREEGVNCFSCHYREKTNSMHGPYEVFSPPHYSTYDPDYISSKICSGCHQKTYKIWKKTGAKQNCQECHMPHKKDRLIQKFPFMYFHSKKELHDHSFPPLKASGKDFMTKVFQEKNILKISIKNLSVPHTIPTAQQGSPKYYLVVIGFKESEEILRENVMITPRNGFHYKKWKEFVFYKDRKIDRLKILINRRLSWMEKREKVFEKEFLF</sequence>
<dbReference type="PROSITE" id="PS51257">
    <property type="entry name" value="PROKAR_LIPOPROTEIN"/>
    <property type="match status" value="1"/>
</dbReference>
<dbReference type="InterPro" id="IPR036280">
    <property type="entry name" value="Multihaem_cyt_sf"/>
</dbReference>
<evidence type="ECO:0000313" key="2">
    <source>
        <dbReference type="EMBL" id="SNZ03192.1"/>
    </source>
</evidence>
<dbReference type="AlphaFoldDB" id="A0A285N163"/>
<proteinExistence type="predicted"/>